<dbReference type="EMBL" id="LAZR01066828">
    <property type="protein sequence ID" value="KKK52812.1"/>
    <property type="molecule type" value="Genomic_DNA"/>
</dbReference>
<dbReference type="PROSITE" id="PS51257">
    <property type="entry name" value="PROKAR_LIPOPROTEIN"/>
    <property type="match status" value="1"/>
</dbReference>
<protein>
    <submittedName>
        <fullName evidence="1">Uncharacterized protein</fullName>
    </submittedName>
</protein>
<accession>A0A0F8W7M8</accession>
<feature type="non-terminal residue" evidence="1">
    <location>
        <position position="270"/>
    </location>
</feature>
<comment type="caution">
    <text evidence="1">The sequence shown here is derived from an EMBL/GenBank/DDBJ whole genome shotgun (WGS) entry which is preliminary data.</text>
</comment>
<gene>
    <name evidence="1" type="ORF">LCGC14_3101140</name>
</gene>
<proteinExistence type="predicted"/>
<reference evidence="1" key="1">
    <citation type="journal article" date="2015" name="Nature">
        <title>Complex archaea that bridge the gap between prokaryotes and eukaryotes.</title>
        <authorList>
            <person name="Spang A."/>
            <person name="Saw J.H."/>
            <person name="Jorgensen S.L."/>
            <person name="Zaremba-Niedzwiedzka K."/>
            <person name="Martijn J."/>
            <person name="Lind A.E."/>
            <person name="van Eijk R."/>
            <person name="Schleper C."/>
            <person name="Guy L."/>
            <person name="Ettema T.J."/>
        </authorList>
    </citation>
    <scope>NUCLEOTIDE SEQUENCE</scope>
</reference>
<organism evidence="1">
    <name type="scientific">marine sediment metagenome</name>
    <dbReference type="NCBI Taxonomy" id="412755"/>
    <lineage>
        <taxon>unclassified sequences</taxon>
        <taxon>metagenomes</taxon>
        <taxon>ecological metagenomes</taxon>
    </lineage>
</organism>
<sequence>MKKLVLYFLSALITASLFLAGCTKDDTPEINDGSILPQTFAVDIPNAISHEGGKKSATEIDTLKGNDVYEHLRFFIRVGEHGAEIVGELLKAIRLYEINEPMEVTFESDDDGRVKHLVVVENSDYDGRSWEFQLTITDVDSEGNEDGGKALQLFWDRDPIRGIALLKPSNIDDVNDGEMNDAMFRIDYSEDDPFYDATMMVYVAGLPMPNPLEEPYAMKAMKMFAGKKGDIIDVYGNSDHPNALLISGNPGFNWAFVAAGNEVKDLGVAE</sequence>
<dbReference type="AlphaFoldDB" id="A0A0F8W7M8"/>
<name>A0A0F8W7M8_9ZZZZ</name>
<evidence type="ECO:0000313" key="1">
    <source>
        <dbReference type="EMBL" id="KKK52812.1"/>
    </source>
</evidence>